<sequence length="326" mass="38604">MIKKIQNNGFAYFLIFLGCLNICLSIFIGIKASDIQENLFSFGVLALFLGVIFESYRLTKSWEFVLFKFILAYTGSFMAFLPGKKEYVYHLETHLFLWPYYFLFFYLLLSVIFLEEKIIGKLSEGYTLLLSLSFLYWLIDLQLIQFSTWYYILLSSICIVFTLYSLANALLWIELNQKNKLWLSIWSTLILIVFGFDNFIQVYSKGDMEFSKESIENFTLGIQYFLLGISSVYVFHNSMLILDLLPDRSGNYRDKLKKSVKKHAKRYSDEQLETQNALFCMLFCGIIYSLNFYFDLFPRNILIWMVIISFPIIFHLFEHLLKRKLT</sequence>
<keyword evidence="1" id="KW-1133">Transmembrane helix</keyword>
<feature type="transmembrane region" description="Helical" evidence="1">
    <location>
        <begin position="12"/>
        <end position="33"/>
    </location>
</feature>
<keyword evidence="1" id="KW-0812">Transmembrane</keyword>
<proteinExistence type="predicted"/>
<gene>
    <name evidence="2" type="ORF">ABID46_002209</name>
</gene>
<feature type="transmembrane region" description="Helical" evidence="1">
    <location>
        <begin position="224"/>
        <end position="245"/>
    </location>
</feature>
<evidence type="ECO:0000313" key="3">
    <source>
        <dbReference type="Proteomes" id="UP001549146"/>
    </source>
</evidence>
<keyword evidence="1" id="KW-0472">Membrane</keyword>
<accession>A0ABV2LVQ5</accession>
<comment type="caution">
    <text evidence="2">The sequence shown here is derived from an EMBL/GenBank/DDBJ whole genome shotgun (WGS) entry which is preliminary data.</text>
</comment>
<keyword evidence="3" id="KW-1185">Reference proteome</keyword>
<feature type="transmembrane region" description="Helical" evidence="1">
    <location>
        <begin position="185"/>
        <end position="204"/>
    </location>
</feature>
<organism evidence="2 3">
    <name type="scientific">Moheibacter stercoris</name>
    <dbReference type="NCBI Taxonomy" id="1628251"/>
    <lineage>
        <taxon>Bacteria</taxon>
        <taxon>Pseudomonadati</taxon>
        <taxon>Bacteroidota</taxon>
        <taxon>Flavobacteriia</taxon>
        <taxon>Flavobacteriales</taxon>
        <taxon>Weeksellaceae</taxon>
        <taxon>Moheibacter</taxon>
    </lineage>
</organism>
<feature type="transmembrane region" description="Helical" evidence="1">
    <location>
        <begin position="65"/>
        <end position="83"/>
    </location>
</feature>
<feature type="transmembrane region" description="Helical" evidence="1">
    <location>
        <begin position="39"/>
        <end position="58"/>
    </location>
</feature>
<reference evidence="2 3" key="1">
    <citation type="submission" date="2024-06" db="EMBL/GenBank/DDBJ databases">
        <title>Genomic Encyclopedia of Type Strains, Phase IV (KMG-IV): sequencing the most valuable type-strain genomes for metagenomic binning, comparative biology and taxonomic classification.</title>
        <authorList>
            <person name="Goeker M."/>
        </authorList>
    </citation>
    <scope>NUCLEOTIDE SEQUENCE [LARGE SCALE GENOMIC DNA]</scope>
    <source>
        <strain evidence="2 3">DSM 29388</strain>
    </source>
</reference>
<dbReference type="PROSITE" id="PS51257">
    <property type="entry name" value="PROKAR_LIPOPROTEIN"/>
    <property type="match status" value="1"/>
</dbReference>
<name>A0ABV2LVQ5_9FLAO</name>
<dbReference type="EMBL" id="JBEPMO010000015">
    <property type="protein sequence ID" value="MET3732619.1"/>
    <property type="molecule type" value="Genomic_DNA"/>
</dbReference>
<dbReference type="Proteomes" id="UP001549146">
    <property type="component" value="Unassembled WGS sequence"/>
</dbReference>
<feature type="transmembrane region" description="Helical" evidence="1">
    <location>
        <begin position="150"/>
        <end position="173"/>
    </location>
</feature>
<feature type="transmembrane region" description="Helical" evidence="1">
    <location>
        <begin position="276"/>
        <end position="294"/>
    </location>
</feature>
<feature type="transmembrane region" description="Helical" evidence="1">
    <location>
        <begin position="95"/>
        <end position="114"/>
    </location>
</feature>
<feature type="transmembrane region" description="Helical" evidence="1">
    <location>
        <begin position="300"/>
        <end position="317"/>
    </location>
</feature>
<evidence type="ECO:0000313" key="2">
    <source>
        <dbReference type="EMBL" id="MET3732619.1"/>
    </source>
</evidence>
<dbReference type="RefSeq" id="WP_354510015.1">
    <property type="nucleotide sequence ID" value="NZ_JBEPMO010000015.1"/>
</dbReference>
<evidence type="ECO:0000256" key="1">
    <source>
        <dbReference type="SAM" id="Phobius"/>
    </source>
</evidence>
<feature type="transmembrane region" description="Helical" evidence="1">
    <location>
        <begin position="126"/>
        <end position="144"/>
    </location>
</feature>
<protein>
    <recommendedName>
        <fullName evidence="4">Beta-carotene 15,15'-monooxygenase</fullName>
    </recommendedName>
</protein>
<evidence type="ECO:0008006" key="4">
    <source>
        <dbReference type="Google" id="ProtNLM"/>
    </source>
</evidence>